<dbReference type="Pfam" id="PF00589">
    <property type="entry name" value="Phage_integrase"/>
    <property type="match status" value="1"/>
</dbReference>
<accession>A0A346Y2H8</accession>
<evidence type="ECO:0000259" key="2">
    <source>
        <dbReference type="PROSITE" id="PS51898"/>
    </source>
</evidence>
<dbReference type="Gene3D" id="1.10.443.10">
    <property type="entry name" value="Intergrase catalytic core"/>
    <property type="match status" value="1"/>
</dbReference>
<dbReference type="InterPro" id="IPR002104">
    <property type="entry name" value="Integrase_catalytic"/>
</dbReference>
<name>A0A346Y2H8_9ACTN</name>
<dbReference type="InterPro" id="IPR011010">
    <property type="entry name" value="DNA_brk_join_enz"/>
</dbReference>
<dbReference type="SUPFAM" id="SSF56349">
    <property type="entry name" value="DNA breaking-rejoining enzymes"/>
    <property type="match status" value="1"/>
</dbReference>
<dbReference type="AlphaFoldDB" id="A0A346Y2H8"/>
<evidence type="ECO:0000256" key="1">
    <source>
        <dbReference type="ARBA" id="ARBA00023172"/>
    </source>
</evidence>
<dbReference type="EMBL" id="CP031165">
    <property type="protein sequence ID" value="AXV08675.1"/>
    <property type="molecule type" value="Genomic_DNA"/>
</dbReference>
<dbReference type="PANTHER" id="PTHR30349:SF64">
    <property type="entry name" value="PROPHAGE INTEGRASE INTD-RELATED"/>
    <property type="match status" value="1"/>
</dbReference>
<dbReference type="Proteomes" id="UP000264006">
    <property type="component" value="Chromosome"/>
</dbReference>
<dbReference type="GO" id="GO:0003677">
    <property type="term" value="F:DNA binding"/>
    <property type="evidence" value="ECO:0007669"/>
    <property type="project" value="InterPro"/>
</dbReference>
<gene>
    <name evidence="3" type="ORF">DVS28_a4006</name>
</gene>
<keyword evidence="1" id="KW-0233">DNA recombination</keyword>
<dbReference type="InterPro" id="IPR013762">
    <property type="entry name" value="Integrase-like_cat_sf"/>
</dbReference>
<proteinExistence type="predicted"/>
<evidence type="ECO:0000313" key="3">
    <source>
        <dbReference type="EMBL" id="AXV08675.1"/>
    </source>
</evidence>
<dbReference type="PANTHER" id="PTHR30349">
    <property type="entry name" value="PHAGE INTEGRASE-RELATED"/>
    <property type="match status" value="1"/>
</dbReference>
<dbReference type="KEGG" id="euz:DVS28_a4006"/>
<keyword evidence="4" id="KW-1185">Reference proteome</keyword>
<protein>
    <submittedName>
        <fullName evidence="3">Phage integrase family protein</fullName>
    </submittedName>
</protein>
<reference evidence="3 4" key="1">
    <citation type="submission" date="2018-09" db="EMBL/GenBank/DDBJ databases">
        <title>Complete genome sequence of Euzebya sp. DY32-46 isolated from seawater of Pacific Ocean.</title>
        <authorList>
            <person name="Xu L."/>
            <person name="Wu Y.-H."/>
            <person name="Xu X.-W."/>
        </authorList>
    </citation>
    <scope>NUCLEOTIDE SEQUENCE [LARGE SCALE GENOMIC DNA]</scope>
    <source>
        <strain evidence="3 4">DY32-46</strain>
    </source>
</reference>
<sequence>MIDGRHRSRSFRTRSEADRYRGLLQRAVHDGEQFAPSTGEPDGWVLPLAGMGVHEWARRWLAEEWPEWAPRTRSSMVESLARFVTLAVRPGARTPADLRRYLLTSLRADSQERDSRLEGWLGTNALTLAQLDKPVLLEVERRMRLRLDGSGPLSSNTATRFRVAAHACVLAAVEVGAIEQDPWPVRSRARARRKANRGLTTAQRIRSLPSPETMTRAIEAIITDHPASGCYHAMTATAYYAGLRPSEVVMLRVGVLQLPTNGWGSLDVVEADIGNGQPGEPKTGPRLVPIPPQLVAILAAWVEQLPDRDPRRLLFRTSEGNRPNQGNWRRAWHRALAAVGEQPIRIYDCRHAAATTWLGAGVPLGECARRLGHSVDTLVSNYVGALAGDQRLANERISSVL</sequence>
<dbReference type="GO" id="GO:0006310">
    <property type="term" value="P:DNA recombination"/>
    <property type="evidence" value="ECO:0007669"/>
    <property type="project" value="UniProtKB-KW"/>
</dbReference>
<organism evidence="3 4">
    <name type="scientific">Euzebya pacifica</name>
    <dbReference type="NCBI Taxonomy" id="1608957"/>
    <lineage>
        <taxon>Bacteria</taxon>
        <taxon>Bacillati</taxon>
        <taxon>Actinomycetota</taxon>
        <taxon>Nitriliruptoria</taxon>
        <taxon>Euzebyales</taxon>
    </lineage>
</organism>
<feature type="domain" description="Tyr recombinase" evidence="2">
    <location>
        <begin position="204"/>
        <end position="397"/>
    </location>
</feature>
<dbReference type="CDD" id="cd00397">
    <property type="entry name" value="DNA_BRE_C"/>
    <property type="match status" value="1"/>
</dbReference>
<evidence type="ECO:0000313" key="4">
    <source>
        <dbReference type="Proteomes" id="UP000264006"/>
    </source>
</evidence>
<dbReference type="OrthoDB" id="3773913at2"/>
<dbReference type="InterPro" id="IPR050090">
    <property type="entry name" value="Tyrosine_recombinase_XerCD"/>
</dbReference>
<dbReference type="PROSITE" id="PS51898">
    <property type="entry name" value="TYR_RECOMBINASE"/>
    <property type="match status" value="1"/>
</dbReference>
<dbReference type="GO" id="GO:0015074">
    <property type="term" value="P:DNA integration"/>
    <property type="evidence" value="ECO:0007669"/>
    <property type="project" value="InterPro"/>
</dbReference>